<protein>
    <submittedName>
        <fullName evidence="2">AAA family ATPase</fullName>
    </submittedName>
</protein>
<gene>
    <name evidence="2" type="ORF">HKB16_05270</name>
</gene>
<evidence type="ECO:0000313" key="2">
    <source>
        <dbReference type="EMBL" id="NMU82289.1"/>
    </source>
</evidence>
<reference evidence="2 3" key="1">
    <citation type="submission" date="2020-04" db="EMBL/GenBank/DDBJ databases">
        <title>Whole-genome sequencing of Vibrio spp. from China reveals different genetic environments of blaCTX-M-14 among diverse lineages.</title>
        <authorList>
            <person name="Zheng Z."/>
            <person name="Ye L."/>
            <person name="Chen S."/>
        </authorList>
    </citation>
    <scope>NUCLEOTIDE SEQUENCE [LARGE SCALE GENOMIC DNA]</scope>
    <source>
        <strain evidence="2 3">Vb0551</strain>
    </source>
</reference>
<evidence type="ECO:0000256" key="1">
    <source>
        <dbReference type="SAM" id="MobiDB-lite"/>
    </source>
</evidence>
<feature type="compositionally biased region" description="Acidic residues" evidence="1">
    <location>
        <begin position="1"/>
        <end position="20"/>
    </location>
</feature>
<organism evidence="2 3">
    <name type="scientific">Vibrio parahaemolyticus</name>
    <dbReference type="NCBI Taxonomy" id="670"/>
    <lineage>
        <taxon>Bacteria</taxon>
        <taxon>Pseudomonadati</taxon>
        <taxon>Pseudomonadota</taxon>
        <taxon>Gammaproteobacteria</taxon>
        <taxon>Vibrionales</taxon>
        <taxon>Vibrionaceae</taxon>
        <taxon>Vibrio</taxon>
    </lineage>
</organism>
<sequence length="174" mass="19406">MLDDLFAELGNDDFDLDTDEPELKQPVSDDDFSVGEASDDDIDKLLAQYEQPASESEVREADANEGPVLDENSTELLDELIDFDEDDTDEFDPLNELEAISGFEGDDSIEELDADSTDLLDELIDDVTSELDEETEADLDPFDDLIREDESPELNKSEEEELLKSLGFGEPDAD</sequence>
<accession>A0A7Y0SEY7</accession>
<feature type="non-terminal residue" evidence="2">
    <location>
        <position position="1"/>
    </location>
</feature>
<feature type="region of interest" description="Disordered" evidence="1">
    <location>
        <begin position="129"/>
        <end position="174"/>
    </location>
</feature>
<feature type="non-terminal residue" evidence="2">
    <location>
        <position position="174"/>
    </location>
</feature>
<dbReference type="AlphaFoldDB" id="A0A7Y0SEY7"/>
<feature type="compositionally biased region" description="Acidic residues" evidence="1">
    <location>
        <begin position="28"/>
        <end position="42"/>
    </location>
</feature>
<name>A0A7Y0SEY7_VIBPH</name>
<comment type="caution">
    <text evidence="2">The sequence shown here is derived from an EMBL/GenBank/DDBJ whole genome shotgun (WGS) entry which is preliminary data.</text>
</comment>
<dbReference type="EMBL" id="JABCLB010000629">
    <property type="protein sequence ID" value="NMU82289.1"/>
    <property type="molecule type" value="Genomic_DNA"/>
</dbReference>
<feature type="compositionally biased region" description="Acidic residues" evidence="1">
    <location>
        <begin position="129"/>
        <end position="143"/>
    </location>
</feature>
<evidence type="ECO:0000313" key="3">
    <source>
        <dbReference type="Proteomes" id="UP000518904"/>
    </source>
</evidence>
<proteinExistence type="predicted"/>
<dbReference type="Proteomes" id="UP000518904">
    <property type="component" value="Unassembled WGS sequence"/>
</dbReference>
<feature type="compositionally biased region" description="Basic and acidic residues" evidence="1">
    <location>
        <begin position="144"/>
        <end position="157"/>
    </location>
</feature>
<feature type="region of interest" description="Disordered" evidence="1">
    <location>
        <begin position="1"/>
        <end position="71"/>
    </location>
</feature>